<dbReference type="PATRIC" id="fig|136857.5.peg.2478"/>
<dbReference type="Proteomes" id="UP000035540">
    <property type="component" value="Chromosome"/>
</dbReference>
<evidence type="ECO:0000313" key="2">
    <source>
        <dbReference type="EMBL" id="AKK09915.1"/>
    </source>
</evidence>
<sequence length="216" mass="22998">MTPTRSVGTSFIRYSDILIVGASCLNQTASDSFVTLYLVTIYAIGMLPTEVLLDFARRPVAAIVSIRGQLTPELLAAHPGGHDNSIGWLLWHMGREIDVQLSALSGLPEVWTSQGFAKRLGLGELGDGVGYGQTSDEARRIVVTDPQALVDYVFAAGEALSSYLSALDPETLADVVDEDWYPPVTRATRLVSIVDDAAQHAGQVGYALGILAGGHA</sequence>
<protein>
    <submittedName>
        <fullName evidence="2">DinB superfamily</fullName>
    </submittedName>
</protein>
<feature type="domain" description="DinB-like" evidence="1">
    <location>
        <begin position="69"/>
        <end position="204"/>
    </location>
</feature>
<gene>
    <name evidence="2" type="ORF">CTEST_12545</name>
</gene>
<reference evidence="2 3" key="1">
    <citation type="journal article" date="2015" name="Genome Announc.">
        <title>Complete Genome Sequence of the Type Strain Corynebacterium testudinoris DSM 44614, Recovered from Necrotic Lesions in the Mouth of a Tortoise.</title>
        <authorList>
            <person name="Ruckert C."/>
            <person name="Kriete M."/>
            <person name="Jaenicke S."/>
            <person name="Winkler A."/>
            <person name="Tauch A."/>
        </authorList>
    </citation>
    <scope>NUCLEOTIDE SEQUENCE [LARGE SCALE GENOMIC DNA]</scope>
    <source>
        <strain evidence="2 3">DSM 44614</strain>
    </source>
</reference>
<dbReference type="AlphaFoldDB" id="A0A0G3HB39"/>
<accession>A0A0G3HB39</accession>
<organism evidence="2 3">
    <name type="scientific">Corynebacterium testudinoris</name>
    <dbReference type="NCBI Taxonomy" id="136857"/>
    <lineage>
        <taxon>Bacteria</taxon>
        <taxon>Bacillati</taxon>
        <taxon>Actinomycetota</taxon>
        <taxon>Actinomycetes</taxon>
        <taxon>Mycobacteriales</taxon>
        <taxon>Corynebacteriaceae</taxon>
        <taxon>Corynebacterium</taxon>
    </lineage>
</organism>
<dbReference type="EMBL" id="CP011545">
    <property type="protein sequence ID" value="AKK09915.1"/>
    <property type="molecule type" value="Genomic_DNA"/>
</dbReference>
<evidence type="ECO:0000259" key="1">
    <source>
        <dbReference type="Pfam" id="PF12867"/>
    </source>
</evidence>
<keyword evidence="3" id="KW-1185">Reference proteome</keyword>
<dbReference type="Gene3D" id="1.20.120.450">
    <property type="entry name" value="dinb family like domain"/>
    <property type="match status" value="1"/>
</dbReference>
<dbReference type="STRING" id="136857.CTEST_12545"/>
<dbReference type="Pfam" id="PF12867">
    <property type="entry name" value="DinB_2"/>
    <property type="match status" value="1"/>
</dbReference>
<dbReference type="SUPFAM" id="SSF109854">
    <property type="entry name" value="DinB/YfiT-like putative metalloenzymes"/>
    <property type="match status" value="1"/>
</dbReference>
<dbReference type="KEGG" id="cted:CTEST_12545"/>
<dbReference type="InterPro" id="IPR034660">
    <property type="entry name" value="DinB/YfiT-like"/>
</dbReference>
<evidence type="ECO:0000313" key="3">
    <source>
        <dbReference type="Proteomes" id="UP000035540"/>
    </source>
</evidence>
<dbReference type="InterPro" id="IPR024775">
    <property type="entry name" value="DinB-like"/>
</dbReference>
<reference evidence="3" key="2">
    <citation type="submission" date="2015-05" db="EMBL/GenBank/DDBJ databases">
        <title>Complete genome sequence of Corynebacterium testudinoris DSM 44614, recovered from necrotic lesions in the mouth of a tortoise.</title>
        <authorList>
            <person name="Ruckert C."/>
            <person name="Albersmeier A."/>
            <person name="Winkler A."/>
            <person name="Tauch A."/>
        </authorList>
    </citation>
    <scope>NUCLEOTIDE SEQUENCE [LARGE SCALE GENOMIC DNA]</scope>
    <source>
        <strain evidence="3">DSM 44614</strain>
    </source>
</reference>
<proteinExistence type="predicted"/>
<name>A0A0G3HB39_9CORY</name>